<dbReference type="GO" id="GO:0006351">
    <property type="term" value="P:DNA-templated transcription"/>
    <property type="evidence" value="ECO:0007669"/>
    <property type="project" value="InterPro"/>
</dbReference>
<reference evidence="10" key="1">
    <citation type="journal article" date="2016" name="J. Virol.">
        <title>Identification of Diverse Mycoviruses through Metatranscriptomics Characterization of the Viromes of Five Major Fungal Plant Pathogens.</title>
        <authorList>
            <person name="Marzano S.-Y.L."/>
            <person name="Nelson B.D."/>
            <person name="Ajayi-Oyetunde O."/>
            <person name="Bradley C.A."/>
            <person name="Hughes T.J."/>
            <person name="Hartman G.L."/>
            <person name="Eastburn D.M."/>
            <person name="Domier L.L."/>
        </authorList>
    </citation>
    <scope>NUCLEOTIDE SEQUENCE [LARGE SCALE GENOMIC DNA]</scope>
</reference>
<keyword evidence="4 7" id="KW-0548">Nucleotidyltransferase</keyword>
<dbReference type="Pfam" id="PF02123">
    <property type="entry name" value="RdRP_4"/>
    <property type="match status" value="1"/>
</dbReference>
<organism evidence="9 10">
    <name type="scientific">Macrophomina phaseolina chrysovirus 1</name>
    <dbReference type="NCBI Taxonomy" id="1708483"/>
    <lineage>
        <taxon>Viruses</taxon>
        <taxon>Riboviria</taxon>
        <taxon>Orthornavirae</taxon>
        <taxon>Duplornaviricota</taxon>
        <taxon>Chrymotiviricetes</taxon>
        <taxon>Ghabrivirales</taxon>
        <taxon>Alphatotivirineae</taxon>
        <taxon>Chrysoviridae</taxon>
        <taxon>Alphachrysovirus</taxon>
        <taxon>Alphachrysovirus macrophominae</taxon>
    </lineage>
</organism>
<dbReference type="GO" id="GO:0000166">
    <property type="term" value="F:nucleotide binding"/>
    <property type="evidence" value="ECO:0007669"/>
    <property type="project" value="UniProtKB-KW"/>
</dbReference>
<keyword evidence="2 7" id="KW-0696">RNA-directed RNA polymerase</keyword>
<accession>A0A0M3SUP2</accession>
<evidence type="ECO:0000313" key="9">
    <source>
        <dbReference type="EMBL" id="ALD89090.1"/>
    </source>
</evidence>
<dbReference type="EC" id="2.7.7.48" evidence="1 7"/>
<name>A0A0M3SUP2_9VIRU</name>
<evidence type="ECO:0000256" key="3">
    <source>
        <dbReference type="ARBA" id="ARBA00022679"/>
    </source>
</evidence>
<dbReference type="GO" id="GO:0003968">
    <property type="term" value="F:RNA-directed RNA polymerase activity"/>
    <property type="evidence" value="ECO:0007669"/>
    <property type="project" value="UniProtKB-KW"/>
</dbReference>
<comment type="catalytic activity">
    <reaction evidence="6 7">
        <text>RNA(n) + a ribonucleoside 5'-triphosphate = RNA(n+1) + diphosphate</text>
        <dbReference type="Rhea" id="RHEA:21248"/>
        <dbReference type="Rhea" id="RHEA-COMP:14527"/>
        <dbReference type="Rhea" id="RHEA-COMP:17342"/>
        <dbReference type="ChEBI" id="CHEBI:33019"/>
        <dbReference type="ChEBI" id="CHEBI:61557"/>
        <dbReference type="ChEBI" id="CHEBI:140395"/>
        <dbReference type="EC" id="2.7.7.48"/>
    </reaction>
</comment>
<proteinExistence type="predicted"/>
<keyword evidence="10" id="KW-1185">Reference proteome</keyword>
<keyword evidence="5 7" id="KW-0547">Nucleotide-binding</keyword>
<sequence length="1105" mass="128517">MSGINNQMKFESRKARREAKKSKDQGIIELEKYELKDSKFMGTNKMGQYYEEYVAESMGRYLKLKERRRNLWAVLMPAGHGKTWLAQKYGLVDVDELITLEEHEKYVAMRVAILNGIDTWSGHNEQWFSRMNQTLDLFDYSRPVILLCHHEEIAHELGASVLGSILLDEKTFEANIAGRTELSKKFSRNSYKSFKLSRFSNQNLLHSKSNDDTEKFFLALMNLNNLPVAAPYKYLRIHKNYHYASDVPDWILTGEKAGDEDVDLKYLVNLHDRGKIPKEAVDYYVRESHLVTSFDFGAGMWEWTKELARLPPVMNEVREFDKDGDFGTIFPPRGPKEMTRANVTIRRLVQTFNIFQHEDAVGIAGAHVGEPHIFVASLLSAWKGLVQFTSVSGLVLPWFKVHSMHWTSRMKDLHSLVRTNRYFMNTEISEKDRQSLMYMDLLIGRAEYTVNEMSEIQKRGGETYETKHLAYDPELKRFTNRQYKTDFAQSVKQAYSRMRLNPKRINVRSFAEFYERRKTWLTKGSLVYNNLEAKQKRWEGKILDHVNEIVLEAEGRHNKQSFFEVADLLDIVATTSAENFNRTKTMLKYEVGGKERTLLPGSLMHFLVFTYVLVLAEKQEQVGSVRLNAMSDDDIRYFDKKMGNGIYHALYDWADFNEQHSADEMSAVISELSDVVVGPTDYAMFVELISWSMYNMTLQDRDRRVHKLWRGLYSGWRGTSWTNTVLNFCYTYCGLLSMERIYGKSCLLMVDHGGDDIDLMFSDPTMMPKFIRVMEEMLFNANAWKQMVGERSEFFRNTISGCRVYASPMRALASFVAGDWEGSGRSTVKERVVSLLDQIAKMRRRGLNNEMANGFVMCSISHWCKIRDGDEWVNLPGYVMHGATECGGMGVPDINNEVWLLETAVPEIDADWFKLIVPDMKSSRDYVSVVARELDRFSITIRDREEMARKFAEDSFDVEKQVDYQQYKRLLDFKTSVTGKRKVVVAMEDDVLFEQFMEFRLDDEIYKKYAKASRYIEFAGQLEMQGKTLEKEEIVNLMSDGIVSSEAVEFQGDVYYRRLVPEFIALRITYYCREAINKKACSVEVAEDAFRILCYMSQRVFKHMM</sequence>
<evidence type="ECO:0000256" key="4">
    <source>
        <dbReference type="ARBA" id="ARBA00022695"/>
    </source>
</evidence>
<dbReference type="InterPro" id="IPR043502">
    <property type="entry name" value="DNA/RNA_pol_sf"/>
</dbReference>
<feature type="region of interest" description="Disordered" evidence="8">
    <location>
        <begin position="1"/>
        <end position="22"/>
    </location>
</feature>
<protein>
    <recommendedName>
        <fullName evidence="1 7">RNA-directed RNA polymerase</fullName>
        <ecNumber evidence="1 7">2.7.7.48</ecNumber>
    </recommendedName>
</protein>
<evidence type="ECO:0000256" key="1">
    <source>
        <dbReference type="ARBA" id="ARBA00012494"/>
    </source>
</evidence>
<evidence type="ECO:0000256" key="5">
    <source>
        <dbReference type="ARBA" id="ARBA00022741"/>
    </source>
</evidence>
<dbReference type="RefSeq" id="YP_009667008.1">
    <property type="nucleotide sequence ID" value="NC_043662.1"/>
</dbReference>
<dbReference type="GeneID" id="41324520"/>
<evidence type="ECO:0000256" key="8">
    <source>
        <dbReference type="SAM" id="MobiDB-lite"/>
    </source>
</evidence>
<dbReference type="KEGG" id="vg:41324520"/>
<keyword evidence="7" id="KW-0693">Viral RNA replication</keyword>
<dbReference type="SUPFAM" id="SSF56672">
    <property type="entry name" value="DNA/RNA polymerases"/>
    <property type="match status" value="1"/>
</dbReference>
<dbReference type="InterPro" id="IPR001795">
    <property type="entry name" value="RNA-dir_pol_luteovirus"/>
</dbReference>
<dbReference type="Proteomes" id="UP000297180">
    <property type="component" value="Genome"/>
</dbReference>
<dbReference type="EMBL" id="KP900886">
    <property type="protein sequence ID" value="ALD89090.1"/>
    <property type="molecule type" value="Genomic_RNA"/>
</dbReference>
<evidence type="ECO:0000256" key="6">
    <source>
        <dbReference type="ARBA" id="ARBA00048744"/>
    </source>
</evidence>
<keyword evidence="3 7" id="KW-0808">Transferase</keyword>
<evidence type="ECO:0000256" key="7">
    <source>
        <dbReference type="RuleBase" id="RU364050"/>
    </source>
</evidence>
<evidence type="ECO:0000256" key="2">
    <source>
        <dbReference type="ARBA" id="ARBA00022484"/>
    </source>
</evidence>
<evidence type="ECO:0000313" key="10">
    <source>
        <dbReference type="Proteomes" id="UP000297180"/>
    </source>
</evidence>
<dbReference type="GO" id="GO:0003723">
    <property type="term" value="F:RNA binding"/>
    <property type="evidence" value="ECO:0007669"/>
    <property type="project" value="InterPro"/>
</dbReference>